<protein>
    <submittedName>
        <fullName evidence="2">Uncharacterized protein</fullName>
    </submittedName>
</protein>
<evidence type="ECO:0000313" key="3">
    <source>
        <dbReference type="Proteomes" id="UP000054558"/>
    </source>
</evidence>
<dbReference type="AlphaFoldDB" id="A0A1Y1I6P0"/>
<dbReference type="EMBL" id="DF237193">
    <property type="protein sequence ID" value="GAQ85602.1"/>
    <property type="molecule type" value="Genomic_DNA"/>
</dbReference>
<dbReference type="Proteomes" id="UP000054558">
    <property type="component" value="Unassembled WGS sequence"/>
</dbReference>
<organism evidence="2 3">
    <name type="scientific">Klebsormidium nitens</name>
    <name type="common">Green alga</name>
    <name type="synonym">Ulothrix nitens</name>
    <dbReference type="NCBI Taxonomy" id="105231"/>
    <lineage>
        <taxon>Eukaryota</taxon>
        <taxon>Viridiplantae</taxon>
        <taxon>Streptophyta</taxon>
        <taxon>Klebsormidiophyceae</taxon>
        <taxon>Klebsormidiales</taxon>
        <taxon>Klebsormidiaceae</taxon>
        <taxon>Klebsormidium</taxon>
    </lineage>
</organism>
<accession>A0A1Y1I6P0</accession>
<gene>
    <name evidence="2" type="ORF">KFL_002440080</name>
</gene>
<reference evidence="2 3" key="1">
    <citation type="journal article" date="2014" name="Nat. Commun.">
        <title>Klebsormidium flaccidum genome reveals primary factors for plant terrestrial adaptation.</title>
        <authorList>
            <person name="Hori K."/>
            <person name="Maruyama F."/>
            <person name="Fujisawa T."/>
            <person name="Togashi T."/>
            <person name="Yamamoto N."/>
            <person name="Seo M."/>
            <person name="Sato S."/>
            <person name="Yamada T."/>
            <person name="Mori H."/>
            <person name="Tajima N."/>
            <person name="Moriyama T."/>
            <person name="Ikeuchi M."/>
            <person name="Watanabe M."/>
            <person name="Wada H."/>
            <person name="Kobayashi K."/>
            <person name="Saito M."/>
            <person name="Masuda T."/>
            <person name="Sasaki-Sekimoto Y."/>
            <person name="Mashiguchi K."/>
            <person name="Awai K."/>
            <person name="Shimojima M."/>
            <person name="Masuda S."/>
            <person name="Iwai M."/>
            <person name="Nobusawa T."/>
            <person name="Narise T."/>
            <person name="Kondo S."/>
            <person name="Saito H."/>
            <person name="Sato R."/>
            <person name="Murakawa M."/>
            <person name="Ihara Y."/>
            <person name="Oshima-Yamada Y."/>
            <person name="Ohtaka K."/>
            <person name="Satoh M."/>
            <person name="Sonobe K."/>
            <person name="Ishii M."/>
            <person name="Ohtani R."/>
            <person name="Kanamori-Sato M."/>
            <person name="Honoki R."/>
            <person name="Miyazaki D."/>
            <person name="Mochizuki H."/>
            <person name="Umetsu J."/>
            <person name="Higashi K."/>
            <person name="Shibata D."/>
            <person name="Kamiya Y."/>
            <person name="Sato N."/>
            <person name="Nakamura Y."/>
            <person name="Tabata S."/>
            <person name="Ida S."/>
            <person name="Kurokawa K."/>
            <person name="Ohta H."/>
        </authorList>
    </citation>
    <scope>NUCLEOTIDE SEQUENCE [LARGE SCALE GENOMIC DNA]</scope>
    <source>
        <strain evidence="2 3">NIES-2285</strain>
    </source>
</reference>
<name>A0A1Y1I6P0_KLENI</name>
<proteinExistence type="predicted"/>
<evidence type="ECO:0000256" key="1">
    <source>
        <dbReference type="SAM" id="MobiDB-lite"/>
    </source>
</evidence>
<feature type="region of interest" description="Disordered" evidence="1">
    <location>
        <begin position="232"/>
        <end position="263"/>
    </location>
</feature>
<keyword evidence="3" id="KW-1185">Reference proteome</keyword>
<sequence length="284" mass="32355">MVEFYFDEHLFEQYGIELAKQCHGCSLQHTPAKTGLMQHLLENDKQFPRELVRTGGVVICQQPQCMDRAGKKSGRNLQKTTRRWYCGTCCMKRATWAQLFQWDPQVQGWKQLLKACWHCQDPVGCEKCEKLRTRMKEMRKKVKEEKELLRGTMPGGMDHGGQLVAGPSAPVAPQPVPAVKKNGKAPANANANNVAAGRNYNTQNPDYGFALRTALGLIQYIRDRERALAKKRQSLSQQELHANKRPKTDKTHLIAERENTEKEESDIRTVKQVLFEYVAEGMVS</sequence>
<feature type="compositionally biased region" description="Basic and acidic residues" evidence="1">
    <location>
        <begin position="246"/>
        <end position="263"/>
    </location>
</feature>
<evidence type="ECO:0000313" key="2">
    <source>
        <dbReference type="EMBL" id="GAQ85602.1"/>
    </source>
</evidence>